<dbReference type="GO" id="GO:0004540">
    <property type="term" value="F:RNA nuclease activity"/>
    <property type="evidence" value="ECO:0007669"/>
    <property type="project" value="InterPro"/>
</dbReference>
<dbReference type="PANTHER" id="PTHR34139">
    <property type="entry name" value="UPF0331 PROTEIN MJ0127"/>
    <property type="match status" value="1"/>
</dbReference>
<gene>
    <name evidence="6" type="ORF">ENR15_24040</name>
</gene>
<dbReference type="PANTHER" id="PTHR34139:SF1">
    <property type="entry name" value="RNASE MJ1380-RELATED"/>
    <property type="match status" value="1"/>
</dbReference>
<comment type="caution">
    <text evidence="6">The sequence shown here is derived from an EMBL/GenBank/DDBJ whole genome shotgun (WGS) entry which is preliminary data.</text>
</comment>
<evidence type="ECO:0000256" key="2">
    <source>
        <dbReference type="ARBA" id="ARBA00022649"/>
    </source>
</evidence>
<dbReference type="EMBL" id="DSPX01000251">
    <property type="protein sequence ID" value="HGG03622.1"/>
    <property type="molecule type" value="Genomic_DNA"/>
</dbReference>
<dbReference type="InterPro" id="IPR051813">
    <property type="entry name" value="HepT_RNase_toxin"/>
</dbReference>
<keyword evidence="3" id="KW-0540">Nuclease</keyword>
<dbReference type="AlphaFoldDB" id="A0A7C3ZNS4"/>
<reference evidence="6" key="1">
    <citation type="journal article" date="2020" name="mSystems">
        <title>Genome- and Community-Level Interaction Insights into Carbon Utilization and Element Cycling Functions of Hydrothermarchaeota in Hydrothermal Sediment.</title>
        <authorList>
            <person name="Zhou Z."/>
            <person name="Liu Y."/>
            <person name="Xu W."/>
            <person name="Pan J."/>
            <person name="Luo Z.H."/>
            <person name="Li M."/>
        </authorList>
    </citation>
    <scope>NUCLEOTIDE SEQUENCE [LARGE SCALE GENOMIC DNA]</scope>
    <source>
        <strain evidence="6">SpSt-374</strain>
    </source>
</reference>
<sequence length="96" mass="11047">MTERSFGEVLQDILEAIAEIESFTKDVDLQSFLENREKCLAVVKLLEIIGEAVKKIPNEQRLNYPEIPWKSVAGMKDVLVHEYWKIDAVVVWATVE</sequence>
<dbReference type="GO" id="GO:0000166">
    <property type="term" value="F:nucleotide binding"/>
    <property type="evidence" value="ECO:0007669"/>
    <property type="project" value="UniProtKB-KW"/>
</dbReference>
<keyword evidence="2" id="KW-1277">Toxin-antitoxin system</keyword>
<organism evidence="6">
    <name type="scientific">Planktothricoides sp. SpSt-374</name>
    <dbReference type="NCBI Taxonomy" id="2282167"/>
    <lineage>
        <taxon>Bacteria</taxon>
        <taxon>Bacillati</taxon>
        <taxon>Cyanobacteriota</taxon>
        <taxon>Cyanophyceae</taxon>
        <taxon>Oscillatoriophycideae</taxon>
        <taxon>Oscillatoriales</taxon>
        <taxon>Oscillatoriaceae</taxon>
        <taxon>Planktothricoides</taxon>
    </lineage>
</organism>
<keyword evidence="1" id="KW-0597">Phosphoprotein</keyword>
<protein>
    <submittedName>
        <fullName evidence="6">DUF86 domain-containing protein</fullName>
    </submittedName>
</protein>
<dbReference type="InterPro" id="IPR008201">
    <property type="entry name" value="HepT-like"/>
</dbReference>
<dbReference type="GO" id="GO:0016787">
    <property type="term" value="F:hydrolase activity"/>
    <property type="evidence" value="ECO:0007669"/>
    <property type="project" value="UniProtKB-KW"/>
</dbReference>
<keyword evidence="5" id="KW-0378">Hydrolase</keyword>
<evidence type="ECO:0000256" key="3">
    <source>
        <dbReference type="ARBA" id="ARBA00022722"/>
    </source>
</evidence>
<dbReference type="Pfam" id="PF01934">
    <property type="entry name" value="HepT-like"/>
    <property type="match status" value="1"/>
</dbReference>
<evidence type="ECO:0000313" key="6">
    <source>
        <dbReference type="EMBL" id="HGG03622.1"/>
    </source>
</evidence>
<evidence type="ECO:0000256" key="4">
    <source>
        <dbReference type="ARBA" id="ARBA00022741"/>
    </source>
</evidence>
<proteinExistence type="predicted"/>
<name>A0A7C3ZNS4_9CYAN</name>
<evidence type="ECO:0000256" key="5">
    <source>
        <dbReference type="ARBA" id="ARBA00022801"/>
    </source>
</evidence>
<accession>A0A7C3ZNS4</accession>
<keyword evidence="4" id="KW-0547">Nucleotide-binding</keyword>
<evidence type="ECO:0000256" key="1">
    <source>
        <dbReference type="ARBA" id="ARBA00022553"/>
    </source>
</evidence>
<dbReference type="GO" id="GO:0110001">
    <property type="term" value="C:toxin-antitoxin complex"/>
    <property type="evidence" value="ECO:0007669"/>
    <property type="project" value="InterPro"/>
</dbReference>